<dbReference type="InterPro" id="IPR023393">
    <property type="entry name" value="START-like_dom_sf"/>
</dbReference>
<accession>A0A8X8XFX3</accession>
<reference evidence="2" key="2">
    <citation type="submission" date="2020-08" db="EMBL/GenBank/DDBJ databases">
        <title>Plant Genome Project.</title>
        <authorList>
            <person name="Zhang R.-G."/>
        </authorList>
    </citation>
    <scope>NUCLEOTIDE SEQUENCE</scope>
    <source>
        <strain evidence="2">Huo1</strain>
        <tissue evidence="2">Leaf</tissue>
    </source>
</reference>
<dbReference type="EMBL" id="PNBA02000009">
    <property type="protein sequence ID" value="KAG6412990.1"/>
    <property type="molecule type" value="Genomic_DNA"/>
</dbReference>
<proteinExistence type="predicted"/>
<name>A0A8X8XFX3_SALSN</name>
<dbReference type="PANTHER" id="PTHR31907">
    <property type="entry name" value="MLP-LIKE PROTEIN 423"/>
    <property type="match status" value="1"/>
</dbReference>
<evidence type="ECO:0000259" key="1">
    <source>
        <dbReference type="SMART" id="SM01037"/>
    </source>
</evidence>
<dbReference type="Gene3D" id="3.30.530.20">
    <property type="match status" value="1"/>
</dbReference>
<gene>
    <name evidence="2" type="ORF">SASPL_125686</name>
</gene>
<organism evidence="2">
    <name type="scientific">Salvia splendens</name>
    <name type="common">Scarlet sage</name>
    <dbReference type="NCBI Taxonomy" id="180675"/>
    <lineage>
        <taxon>Eukaryota</taxon>
        <taxon>Viridiplantae</taxon>
        <taxon>Streptophyta</taxon>
        <taxon>Embryophyta</taxon>
        <taxon>Tracheophyta</taxon>
        <taxon>Spermatophyta</taxon>
        <taxon>Magnoliopsida</taxon>
        <taxon>eudicotyledons</taxon>
        <taxon>Gunneridae</taxon>
        <taxon>Pentapetalae</taxon>
        <taxon>asterids</taxon>
        <taxon>lamiids</taxon>
        <taxon>Lamiales</taxon>
        <taxon>Lamiaceae</taxon>
        <taxon>Nepetoideae</taxon>
        <taxon>Mentheae</taxon>
        <taxon>Salviinae</taxon>
        <taxon>Salvia</taxon>
        <taxon>Salvia subgen. Calosphace</taxon>
        <taxon>core Calosphace</taxon>
    </lineage>
</organism>
<evidence type="ECO:0000313" key="2">
    <source>
        <dbReference type="EMBL" id="KAG6412990.1"/>
    </source>
</evidence>
<sequence length="177" mass="20327">MLRLYEEAGDVQTNSSYPIEIERMAHEVCQKLVSQICIKSDGDVFHQLFRQKPHKISGMCPDKVKACELHQGQWGTVGSVICWSYFHDGKERVAKEIIEAIDEENKSVTFNVIEGDLMEQFKVMKLIVHVDTKGEDNLVTWTLQYQKLNKDVADPHSLMDFCLHVTKDIETHHITPA</sequence>
<dbReference type="InterPro" id="IPR051761">
    <property type="entry name" value="MLP-like_ligand-binding"/>
</dbReference>
<dbReference type="Pfam" id="PF00407">
    <property type="entry name" value="Bet_v_1"/>
    <property type="match status" value="1"/>
</dbReference>
<dbReference type="CDD" id="cd07816">
    <property type="entry name" value="Bet_v1-like"/>
    <property type="match status" value="1"/>
</dbReference>
<comment type="caution">
    <text evidence="2">The sequence shown here is derived from an EMBL/GenBank/DDBJ whole genome shotgun (WGS) entry which is preliminary data.</text>
</comment>
<dbReference type="InterPro" id="IPR000916">
    <property type="entry name" value="Bet_v_I/MLP"/>
</dbReference>
<evidence type="ECO:0000313" key="3">
    <source>
        <dbReference type="Proteomes" id="UP000298416"/>
    </source>
</evidence>
<dbReference type="Proteomes" id="UP000298416">
    <property type="component" value="Unassembled WGS sequence"/>
</dbReference>
<keyword evidence="3" id="KW-1185">Reference proteome</keyword>
<dbReference type="AlphaFoldDB" id="A0A8X8XFX3"/>
<feature type="domain" description="Bet v I/Major latex protein" evidence="1">
    <location>
        <begin position="27"/>
        <end position="176"/>
    </location>
</feature>
<dbReference type="GO" id="GO:0006952">
    <property type="term" value="P:defense response"/>
    <property type="evidence" value="ECO:0007669"/>
    <property type="project" value="InterPro"/>
</dbReference>
<dbReference type="SMART" id="SM01037">
    <property type="entry name" value="Bet_v_1"/>
    <property type="match status" value="1"/>
</dbReference>
<dbReference type="SUPFAM" id="SSF55961">
    <property type="entry name" value="Bet v1-like"/>
    <property type="match status" value="1"/>
</dbReference>
<protein>
    <recommendedName>
        <fullName evidence="1">Bet v I/Major latex protein domain-containing protein</fullName>
    </recommendedName>
</protein>
<reference evidence="2" key="1">
    <citation type="submission" date="2018-01" db="EMBL/GenBank/DDBJ databases">
        <authorList>
            <person name="Mao J.F."/>
        </authorList>
    </citation>
    <scope>NUCLEOTIDE SEQUENCE</scope>
    <source>
        <strain evidence="2">Huo1</strain>
        <tissue evidence="2">Leaf</tissue>
    </source>
</reference>